<dbReference type="GO" id="GO:0006409">
    <property type="term" value="P:tRNA export from nucleus"/>
    <property type="evidence" value="ECO:0007669"/>
    <property type="project" value="TreeGrafter"/>
</dbReference>
<feature type="domain" description="Nrap protein" evidence="8">
    <location>
        <begin position="340"/>
        <end position="481"/>
    </location>
</feature>
<dbReference type="Pfam" id="PF17407">
    <property type="entry name" value="Nrap_D6"/>
    <property type="match status" value="1"/>
</dbReference>
<keyword evidence="3 5" id="KW-0694">RNA-binding</keyword>
<dbReference type="AlphaFoldDB" id="A0AAQ3R6M1"/>
<feature type="domain" description="Nrap protein" evidence="9">
    <location>
        <begin position="487"/>
        <end position="636"/>
    </location>
</feature>
<feature type="domain" description="Nrap protein" evidence="10">
    <location>
        <begin position="656"/>
        <end position="839"/>
    </location>
</feature>
<dbReference type="Gene3D" id="3.30.70.3030">
    <property type="match status" value="1"/>
</dbReference>
<evidence type="ECO:0000259" key="9">
    <source>
        <dbReference type="Pfam" id="PF17404"/>
    </source>
</evidence>
<protein>
    <recommendedName>
        <fullName evidence="5">U3 small nucleolar RNA-associated protein 22</fullName>
    </recommendedName>
</protein>
<keyword evidence="5" id="KW-0698">rRNA processing</keyword>
<dbReference type="Proteomes" id="UP001303373">
    <property type="component" value="Chromosome 1"/>
</dbReference>
<dbReference type="GO" id="GO:0003723">
    <property type="term" value="F:RNA binding"/>
    <property type="evidence" value="ECO:0007669"/>
    <property type="project" value="UniProtKB-KW"/>
</dbReference>
<keyword evidence="5" id="KW-0687">Ribonucleoprotein</keyword>
<dbReference type="InterPro" id="IPR035371">
    <property type="entry name" value="Nrap_D6"/>
</dbReference>
<keyword evidence="4 5" id="KW-0539">Nucleus</keyword>
<dbReference type="GO" id="GO:0034456">
    <property type="term" value="C:UTP-C complex"/>
    <property type="evidence" value="ECO:0007669"/>
    <property type="project" value="TreeGrafter"/>
</dbReference>
<reference evidence="13 14" key="1">
    <citation type="submission" date="2023-11" db="EMBL/GenBank/DDBJ databases">
        <title>An acidophilic fungus is an integral part of prey digestion in a carnivorous sundew plant.</title>
        <authorList>
            <person name="Tsai I.J."/>
        </authorList>
    </citation>
    <scope>NUCLEOTIDE SEQUENCE [LARGE SCALE GENOMIC DNA]</scope>
    <source>
        <strain evidence="13">169a</strain>
    </source>
</reference>
<evidence type="ECO:0000256" key="6">
    <source>
        <dbReference type="SAM" id="MobiDB-lite"/>
    </source>
</evidence>
<comment type="similarity">
    <text evidence="2 5">Belongs to the NRAP family.</text>
</comment>
<dbReference type="Pfam" id="PF17403">
    <property type="entry name" value="Nrap_D2"/>
    <property type="match status" value="1"/>
</dbReference>
<dbReference type="InterPro" id="IPR035368">
    <property type="entry name" value="Nrap_D3"/>
</dbReference>
<evidence type="ECO:0000313" key="14">
    <source>
        <dbReference type="Proteomes" id="UP001303373"/>
    </source>
</evidence>
<evidence type="ECO:0000256" key="1">
    <source>
        <dbReference type="ARBA" id="ARBA00004604"/>
    </source>
</evidence>
<gene>
    <name evidence="13" type="ORF">R9X50_00019500</name>
</gene>
<evidence type="ECO:0000259" key="11">
    <source>
        <dbReference type="Pfam" id="PF17406"/>
    </source>
</evidence>
<comment type="subcellular location">
    <subcellularLocation>
        <location evidence="1 5">Nucleus</location>
        <location evidence="1 5">Nucleolus</location>
    </subcellularLocation>
</comment>
<keyword evidence="5" id="KW-0690">Ribosome biogenesis</keyword>
<feature type="domain" description="Nrap protein" evidence="11">
    <location>
        <begin position="842"/>
        <end position="999"/>
    </location>
</feature>
<organism evidence="13 14">
    <name type="scientific">Acrodontium crateriforme</name>
    <dbReference type="NCBI Taxonomy" id="150365"/>
    <lineage>
        <taxon>Eukaryota</taxon>
        <taxon>Fungi</taxon>
        <taxon>Dikarya</taxon>
        <taxon>Ascomycota</taxon>
        <taxon>Pezizomycotina</taxon>
        <taxon>Dothideomycetes</taxon>
        <taxon>Dothideomycetidae</taxon>
        <taxon>Mycosphaerellales</taxon>
        <taxon>Teratosphaeriaceae</taxon>
        <taxon>Acrodontium</taxon>
    </lineage>
</organism>
<accession>A0AAQ3R6M1</accession>
<evidence type="ECO:0000256" key="2">
    <source>
        <dbReference type="ARBA" id="ARBA00006674"/>
    </source>
</evidence>
<dbReference type="GO" id="GO:0032545">
    <property type="term" value="C:CURI complex"/>
    <property type="evidence" value="ECO:0007669"/>
    <property type="project" value="TreeGrafter"/>
</dbReference>
<dbReference type="InterPro" id="IPR035367">
    <property type="entry name" value="Nrap_D2"/>
</dbReference>
<dbReference type="InterPro" id="IPR005554">
    <property type="entry name" value="NOL6/Upt22"/>
</dbReference>
<dbReference type="PANTHER" id="PTHR17972">
    <property type="entry name" value="NUCLEOLAR RNA-ASSOCIATED PROTEIN"/>
    <property type="match status" value="1"/>
</dbReference>
<keyword evidence="14" id="KW-1185">Reference proteome</keyword>
<evidence type="ECO:0000259" key="12">
    <source>
        <dbReference type="Pfam" id="PF17407"/>
    </source>
</evidence>
<evidence type="ECO:0000256" key="5">
    <source>
        <dbReference type="RuleBase" id="RU364032"/>
    </source>
</evidence>
<dbReference type="GO" id="GO:0032040">
    <property type="term" value="C:small-subunit processome"/>
    <property type="evidence" value="ECO:0007669"/>
    <property type="project" value="TreeGrafter"/>
</dbReference>
<dbReference type="Pfam" id="PF03813">
    <property type="entry name" value="Nrap"/>
    <property type="match status" value="1"/>
</dbReference>
<dbReference type="Pfam" id="PF17404">
    <property type="entry name" value="Nrap_D3"/>
    <property type="match status" value="1"/>
</dbReference>
<feature type="compositionally biased region" description="Basic and acidic residues" evidence="6">
    <location>
        <begin position="11"/>
        <end position="21"/>
    </location>
</feature>
<evidence type="ECO:0000259" key="8">
    <source>
        <dbReference type="Pfam" id="PF17403"/>
    </source>
</evidence>
<dbReference type="EMBL" id="CP138580">
    <property type="protein sequence ID" value="WPG97420.1"/>
    <property type="molecule type" value="Genomic_DNA"/>
</dbReference>
<dbReference type="Gene3D" id="1.10.1410.10">
    <property type="match status" value="1"/>
</dbReference>
<dbReference type="InterPro" id="IPR035370">
    <property type="entry name" value="Nrap_D5"/>
</dbReference>
<feature type="domain" description="Nrap protein" evidence="7">
    <location>
        <begin position="193"/>
        <end position="336"/>
    </location>
</feature>
<evidence type="ECO:0000313" key="13">
    <source>
        <dbReference type="EMBL" id="WPG97420.1"/>
    </source>
</evidence>
<dbReference type="InterPro" id="IPR035082">
    <property type="entry name" value="Nrap_D1"/>
</dbReference>
<name>A0AAQ3R6M1_9PEZI</name>
<dbReference type="Pfam" id="PF17405">
    <property type="entry name" value="Nrap_D4"/>
    <property type="match status" value="1"/>
</dbReference>
<evidence type="ECO:0000256" key="4">
    <source>
        <dbReference type="ARBA" id="ARBA00023242"/>
    </source>
</evidence>
<evidence type="ECO:0000256" key="3">
    <source>
        <dbReference type="ARBA" id="ARBA00022884"/>
    </source>
</evidence>
<feature type="domain" description="Nrap protein" evidence="12">
    <location>
        <begin position="1002"/>
        <end position="1132"/>
    </location>
</feature>
<dbReference type="GO" id="GO:0006364">
    <property type="term" value="P:rRNA processing"/>
    <property type="evidence" value="ECO:0007669"/>
    <property type="project" value="UniProtKB-KW"/>
</dbReference>
<sequence length="1135" mass="126047">MAPPANKRQKVQHELSNKTDSDNASFASFGDSENEDDDSSDEEVENNHRKSVTKDAAALQNRVADQKKAATATTDAVAGAYSAGTFKSNMFKLQVDELLQQLRPRRGKREEDAEQALHKLKKTIEQIASRAPVPIADAQRQLLMSSKVTVPFPNPAPPKDAMYKLEYAKPAKINVVGSYALKISSRANEILQVDMAVTMPSAIFQEKDYLNHRYFYKRAYYLACIAASIKGENGKDFTLRYESFQGDLLRPILVISPVQPTSKSGESVPIPKWRINVIPCINQDVFSKEKLANDKNCVRSASDEKSAAQLTPFYNSALRADMLVGAYLKLLHSTSTSCSAFRDACLLGSTWLRQRGFGSSVSSGGFGNFEWFASVALLLQGGGPNGKPILSQGYSSYQLFKATLQLLAMKDFSKHALIIGSNDAVKPLGNGTPMLWDDARGLNLLFKVSSWSYHLLRQDARKTLAVLGDQNFDGFDAAFILRSNNPQLRFDRVVEVAASAVVGSEIQDDHLNTQRYQKLYDVLKQGLGDRSTQICLFLPQPDRWNLGSARANGASKGNVVIGINTNPDTTNRTVDHGPSAESKAEAAAFRKFWGEKSELRRFKDGSILESLIWAPNDSGQTVLEQVIRHVIQKHFSEQAESSLKFSGDGFAKLMKDNSNAAFQPIMDAYKQMETDIRSLDDLPLSLRQLMPADPQLRHASVNVPSGITQQRIPANVTLQFEGSARWPDDLVAIQRTKIAFLLKVSELLQESVDNVTARIGLENEDQEILNQAFLDVIYDSGPAFRIRIHHDREQTLLERQLKDKSLSGSAKETAALGLATYKRDYIKAPAHTQAVARLCSRFPTLSGTMRLTKKWFASHLLANHIADEIIELIVIRTFLQPWPWAAPSSVHAGFLRTLHWLSRWDWKADPLIVDLSASGELKQPDIHAIRTRFEAWRKLDPSLNRITLFAASNADTDGTAWTDGRPAKVVCGRMTALARSASAEVEEKRLELEAASLFNSPLTDFNFVLHLDPTVAGGKKRKNSKSNSMFKNIELEALTDASLVGLDPVRSFLVDLEKLYGSSILFFAGKGERPVIAGLWSPQTARRAWKANLNYSTMPLKFPDIEDVQAEVNKEAILKEIARLGGDMIDKVEVN</sequence>
<feature type="compositionally biased region" description="Acidic residues" evidence="6">
    <location>
        <begin position="32"/>
        <end position="44"/>
    </location>
</feature>
<feature type="region of interest" description="Disordered" evidence="6">
    <location>
        <begin position="1"/>
        <end position="53"/>
    </location>
</feature>
<dbReference type="Pfam" id="PF17406">
    <property type="entry name" value="Nrap_D5"/>
    <property type="match status" value="1"/>
</dbReference>
<dbReference type="PANTHER" id="PTHR17972:SF0">
    <property type="entry name" value="NUCLEOLAR PROTEIN 6"/>
    <property type="match status" value="1"/>
</dbReference>
<proteinExistence type="inferred from homology"/>
<evidence type="ECO:0000259" key="10">
    <source>
        <dbReference type="Pfam" id="PF17405"/>
    </source>
</evidence>
<dbReference type="InterPro" id="IPR035369">
    <property type="entry name" value="Nrap_D4"/>
</dbReference>
<evidence type="ECO:0000259" key="7">
    <source>
        <dbReference type="Pfam" id="PF03813"/>
    </source>
</evidence>